<organism evidence="2 3">
    <name type="scientific">Pseudonocardia ammonioxydans</name>
    <dbReference type="NCBI Taxonomy" id="260086"/>
    <lineage>
        <taxon>Bacteria</taxon>
        <taxon>Bacillati</taxon>
        <taxon>Actinomycetota</taxon>
        <taxon>Actinomycetes</taxon>
        <taxon>Pseudonocardiales</taxon>
        <taxon>Pseudonocardiaceae</taxon>
        <taxon>Pseudonocardia</taxon>
    </lineage>
</organism>
<feature type="compositionally biased region" description="Basic residues" evidence="1">
    <location>
        <begin position="157"/>
        <end position="168"/>
    </location>
</feature>
<dbReference type="RefSeq" id="WP_093353635.1">
    <property type="nucleotide sequence ID" value="NZ_FOUY01000047.1"/>
</dbReference>
<dbReference type="AlphaFoldDB" id="A0A1I5GIK0"/>
<dbReference type="OrthoDB" id="3473309at2"/>
<feature type="region of interest" description="Disordered" evidence="1">
    <location>
        <begin position="146"/>
        <end position="168"/>
    </location>
</feature>
<gene>
    <name evidence="2" type="ORF">SAMN05216207_10475</name>
</gene>
<name>A0A1I5GIK0_PSUAM</name>
<dbReference type="Proteomes" id="UP000199614">
    <property type="component" value="Unassembled WGS sequence"/>
</dbReference>
<protein>
    <submittedName>
        <fullName evidence="2">Uncharacterized protein</fullName>
    </submittedName>
</protein>
<evidence type="ECO:0000313" key="2">
    <source>
        <dbReference type="EMBL" id="SFO35709.1"/>
    </source>
</evidence>
<keyword evidence="3" id="KW-1185">Reference proteome</keyword>
<accession>A0A1I5GIK0</accession>
<reference evidence="2 3" key="1">
    <citation type="submission" date="2016-10" db="EMBL/GenBank/DDBJ databases">
        <authorList>
            <person name="de Groot N.N."/>
        </authorList>
    </citation>
    <scope>NUCLEOTIDE SEQUENCE [LARGE SCALE GENOMIC DNA]</scope>
    <source>
        <strain evidence="2 3">CGMCC 4.1877</strain>
    </source>
</reference>
<evidence type="ECO:0000256" key="1">
    <source>
        <dbReference type="SAM" id="MobiDB-lite"/>
    </source>
</evidence>
<dbReference type="EMBL" id="FOUY01000047">
    <property type="protein sequence ID" value="SFO35709.1"/>
    <property type="molecule type" value="Genomic_DNA"/>
</dbReference>
<proteinExistence type="predicted"/>
<sequence length="168" mass="19147">MPTPNRIDVDGRPHLNRAEIADRTGISAKTQRNLYVERDTNGHPEAHLQGREAFFDEQRVIEWYTAWAEHKQANRRPPQDDAGDADELLDVPAATRFLGYASQSTIRGYLARNDGYFPEADDCEDLPSGRVRRRWKRSTLRAFAARAARPGDAVTGRSRRSRHRAHPS</sequence>
<evidence type="ECO:0000313" key="3">
    <source>
        <dbReference type="Proteomes" id="UP000199614"/>
    </source>
</evidence>